<sequence length="33" mass="3922">MIIIIIIITMVLFNKNKSHLIHLRFISVMINEL</sequence>
<reference evidence="1 2" key="2">
    <citation type="submission" date="2018-11" db="EMBL/GenBank/DDBJ databases">
        <authorList>
            <consortium name="Pathogen Informatics"/>
        </authorList>
    </citation>
    <scope>NUCLEOTIDE SEQUENCE [LARGE SCALE GENOMIC DNA]</scope>
    <source>
        <strain evidence="1">Dakar</strain>
        <strain evidence="2">Dakar, Senegal</strain>
    </source>
</reference>
<evidence type="ECO:0000313" key="1">
    <source>
        <dbReference type="EMBL" id="VDP09354.1"/>
    </source>
</evidence>
<dbReference type="EMBL" id="UZAK01018740">
    <property type="protein sequence ID" value="VDP09354.1"/>
    <property type="molecule type" value="Genomic_DNA"/>
</dbReference>
<name>A0A183JW31_9TREM</name>
<keyword evidence="2" id="KW-1185">Reference proteome</keyword>
<evidence type="ECO:0000313" key="3">
    <source>
        <dbReference type="WBParaSite" id="SCUD_0000692601-mRNA-1"/>
    </source>
</evidence>
<dbReference type="Proteomes" id="UP000279833">
    <property type="component" value="Unassembled WGS sequence"/>
</dbReference>
<evidence type="ECO:0000313" key="2">
    <source>
        <dbReference type="Proteomes" id="UP000279833"/>
    </source>
</evidence>
<dbReference type="WBParaSite" id="SCUD_0000692601-mRNA-1">
    <property type="protein sequence ID" value="SCUD_0000692601-mRNA-1"/>
    <property type="gene ID" value="SCUD_0000692601"/>
</dbReference>
<protein>
    <submittedName>
        <fullName evidence="1 3">Uncharacterized protein</fullName>
    </submittedName>
</protein>
<proteinExistence type="predicted"/>
<organism evidence="3">
    <name type="scientific">Schistosoma curassoni</name>
    <dbReference type="NCBI Taxonomy" id="6186"/>
    <lineage>
        <taxon>Eukaryota</taxon>
        <taxon>Metazoa</taxon>
        <taxon>Spiralia</taxon>
        <taxon>Lophotrochozoa</taxon>
        <taxon>Platyhelminthes</taxon>
        <taxon>Trematoda</taxon>
        <taxon>Digenea</taxon>
        <taxon>Strigeidida</taxon>
        <taxon>Schistosomatoidea</taxon>
        <taxon>Schistosomatidae</taxon>
        <taxon>Schistosoma</taxon>
    </lineage>
</organism>
<reference evidence="3" key="1">
    <citation type="submission" date="2016-06" db="UniProtKB">
        <authorList>
            <consortium name="WormBaseParasite"/>
        </authorList>
    </citation>
    <scope>IDENTIFICATION</scope>
</reference>
<accession>A0A183JW31</accession>
<dbReference type="AlphaFoldDB" id="A0A183JW31"/>
<gene>
    <name evidence="1" type="ORF">SCUD_LOCUS6925</name>
</gene>